<gene>
    <name evidence="1" type="primary">ORF184395</name>
</gene>
<dbReference type="EMBL" id="HACG01044841">
    <property type="protein sequence ID" value="CEK91706.1"/>
    <property type="molecule type" value="Transcribed_RNA"/>
</dbReference>
<feature type="non-terminal residue" evidence="1">
    <location>
        <position position="1"/>
    </location>
</feature>
<reference evidence="1" key="1">
    <citation type="submission" date="2014-12" db="EMBL/GenBank/DDBJ databases">
        <title>Insight into the proteome of Arion vulgaris.</title>
        <authorList>
            <person name="Aradska J."/>
            <person name="Bulat T."/>
            <person name="Smidak R."/>
            <person name="Sarate P."/>
            <person name="Gangsoo J."/>
            <person name="Sialana F."/>
            <person name="Bilban M."/>
            <person name="Lubec G."/>
        </authorList>
    </citation>
    <scope>NUCLEOTIDE SEQUENCE</scope>
    <source>
        <tissue evidence="1">Skin</tissue>
    </source>
</reference>
<proteinExistence type="predicted"/>
<feature type="non-terminal residue" evidence="1">
    <location>
        <position position="128"/>
    </location>
</feature>
<accession>A0A0B7BHA8</accession>
<name>A0A0B7BHA8_9EUPU</name>
<protein>
    <submittedName>
        <fullName evidence="1">Uncharacterized protein</fullName>
    </submittedName>
</protein>
<sequence length="128" mass="14303">EEEQPFSPVSPSVSIGSCLIPRFNCSDLLGGESNELQNFSTASDGKRQTKQYNNLIVSDVDGLSTMPNFLLDFPWVEENHDLISVVKDSDAEPNLFLHFSCVEEIDFKDCDTMESLVEWSNIDPIALV</sequence>
<dbReference type="AlphaFoldDB" id="A0A0B7BHA8"/>
<organism evidence="1">
    <name type="scientific">Arion vulgaris</name>
    <dbReference type="NCBI Taxonomy" id="1028688"/>
    <lineage>
        <taxon>Eukaryota</taxon>
        <taxon>Metazoa</taxon>
        <taxon>Spiralia</taxon>
        <taxon>Lophotrochozoa</taxon>
        <taxon>Mollusca</taxon>
        <taxon>Gastropoda</taxon>
        <taxon>Heterobranchia</taxon>
        <taxon>Euthyneura</taxon>
        <taxon>Panpulmonata</taxon>
        <taxon>Eupulmonata</taxon>
        <taxon>Stylommatophora</taxon>
        <taxon>Helicina</taxon>
        <taxon>Arionoidea</taxon>
        <taxon>Arionidae</taxon>
        <taxon>Arion</taxon>
    </lineage>
</organism>
<evidence type="ECO:0000313" key="1">
    <source>
        <dbReference type="EMBL" id="CEK91706.1"/>
    </source>
</evidence>